<keyword evidence="3" id="KW-1185">Reference proteome</keyword>
<dbReference type="EMBL" id="JAIVGD010000002">
    <property type="protein sequence ID" value="KAH0779248.1"/>
    <property type="molecule type" value="Genomic_DNA"/>
</dbReference>
<proteinExistence type="predicted"/>
<gene>
    <name evidence="2" type="ORF">KY290_005675</name>
</gene>
<sequence length="134" mass="15370">MEDVALEVKEKQSSKKKVVYSCNEYGIIVSWICCDMQQITEDLASEEQREKGIRSCLTSPGIFLSIPSTRSWHCCYLAVCKQILQDIIFLKIPLLTPQRSQHHLVVSHHVRPTQPQDNLNKGKSRQSSDHFSNK</sequence>
<accession>A0ABQ7WGN0</accession>
<reference evidence="2 3" key="1">
    <citation type="journal article" date="2021" name="bioRxiv">
        <title>Chromosome-scale and haplotype-resolved genome assembly of a tetraploid potato cultivar.</title>
        <authorList>
            <person name="Sun H."/>
            <person name="Jiao W.-B."/>
            <person name="Krause K."/>
            <person name="Campoy J.A."/>
            <person name="Goel M."/>
            <person name="Folz-Donahue K."/>
            <person name="Kukat C."/>
            <person name="Huettel B."/>
            <person name="Schneeberger K."/>
        </authorList>
    </citation>
    <scope>NUCLEOTIDE SEQUENCE [LARGE SCALE GENOMIC DNA]</scope>
    <source>
        <strain evidence="2">SolTubOtavaFocal</strain>
        <tissue evidence="2">Leaves</tissue>
    </source>
</reference>
<feature type="region of interest" description="Disordered" evidence="1">
    <location>
        <begin position="109"/>
        <end position="134"/>
    </location>
</feature>
<dbReference type="Proteomes" id="UP000826656">
    <property type="component" value="Unassembled WGS sequence"/>
</dbReference>
<evidence type="ECO:0000313" key="2">
    <source>
        <dbReference type="EMBL" id="KAH0779248.1"/>
    </source>
</evidence>
<comment type="caution">
    <text evidence="2">The sequence shown here is derived from an EMBL/GenBank/DDBJ whole genome shotgun (WGS) entry which is preliminary data.</text>
</comment>
<evidence type="ECO:0000313" key="3">
    <source>
        <dbReference type="Proteomes" id="UP000826656"/>
    </source>
</evidence>
<protein>
    <submittedName>
        <fullName evidence="2">Uncharacterized protein</fullName>
    </submittedName>
</protein>
<name>A0ABQ7WGN0_SOLTU</name>
<organism evidence="2 3">
    <name type="scientific">Solanum tuberosum</name>
    <name type="common">Potato</name>
    <dbReference type="NCBI Taxonomy" id="4113"/>
    <lineage>
        <taxon>Eukaryota</taxon>
        <taxon>Viridiplantae</taxon>
        <taxon>Streptophyta</taxon>
        <taxon>Embryophyta</taxon>
        <taxon>Tracheophyta</taxon>
        <taxon>Spermatophyta</taxon>
        <taxon>Magnoliopsida</taxon>
        <taxon>eudicotyledons</taxon>
        <taxon>Gunneridae</taxon>
        <taxon>Pentapetalae</taxon>
        <taxon>asterids</taxon>
        <taxon>lamiids</taxon>
        <taxon>Solanales</taxon>
        <taxon>Solanaceae</taxon>
        <taxon>Solanoideae</taxon>
        <taxon>Solaneae</taxon>
        <taxon>Solanum</taxon>
    </lineage>
</organism>
<evidence type="ECO:0000256" key="1">
    <source>
        <dbReference type="SAM" id="MobiDB-lite"/>
    </source>
</evidence>